<dbReference type="EMBL" id="SLXQ01000015">
    <property type="protein sequence ID" value="TCP45729.1"/>
    <property type="molecule type" value="Genomic_DNA"/>
</dbReference>
<dbReference type="InterPro" id="IPR036291">
    <property type="entry name" value="NAD(P)-bd_dom_sf"/>
</dbReference>
<dbReference type="PANTHER" id="PTHR43639">
    <property type="entry name" value="OXIDOREDUCTASE, SHORT-CHAIN DEHYDROGENASE/REDUCTASE FAMILY (AFU_ORTHOLOGUE AFUA_5G02870)"/>
    <property type="match status" value="1"/>
</dbReference>
<protein>
    <submittedName>
        <fullName evidence="3">NAD(P)-dependent dehydrogenase (Short-subunit alcohol dehydrogenase family)</fullName>
    </submittedName>
</protein>
<dbReference type="AlphaFoldDB" id="A0A4R2QAV1"/>
<dbReference type="FunFam" id="3.40.50.720:FF:000084">
    <property type="entry name" value="Short-chain dehydrogenase reductase"/>
    <property type="match status" value="1"/>
</dbReference>
<name>A0A4R2QAV1_9PSEU</name>
<comment type="caution">
    <text evidence="3">The sequence shown here is derived from an EMBL/GenBank/DDBJ whole genome shotgun (WGS) entry which is preliminary data.</text>
</comment>
<dbReference type="GO" id="GO:0016491">
    <property type="term" value="F:oxidoreductase activity"/>
    <property type="evidence" value="ECO:0007669"/>
    <property type="project" value="UniProtKB-KW"/>
</dbReference>
<dbReference type="RefSeq" id="WP_132879820.1">
    <property type="nucleotide sequence ID" value="NZ_SLXQ01000015.1"/>
</dbReference>
<dbReference type="OrthoDB" id="3361211at2"/>
<dbReference type="NCBIfam" id="NF005893">
    <property type="entry name" value="PRK07856.1"/>
    <property type="match status" value="1"/>
</dbReference>
<gene>
    <name evidence="3" type="ORF">EV191_1159</name>
</gene>
<dbReference type="Gene3D" id="3.40.50.720">
    <property type="entry name" value="NAD(P)-binding Rossmann-like Domain"/>
    <property type="match status" value="1"/>
</dbReference>
<evidence type="ECO:0000313" key="4">
    <source>
        <dbReference type="Proteomes" id="UP000294911"/>
    </source>
</evidence>
<keyword evidence="4" id="KW-1185">Reference proteome</keyword>
<dbReference type="InterPro" id="IPR002347">
    <property type="entry name" value="SDR_fam"/>
</dbReference>
<sequence>MSEQVGRAVIVTGGTRGIGAAIAERFLASGADVLVCGRSEVERLPTSGERTAVFEQADIRQPEQAAAVVAAAKERFGRLDVLVNNAGGAPPADSTTVSPRFVSAVVTLNLLAPFYLAQPAYQVMRDQPEGGQIINIGSVAGRHPAPGAAAYSAAKAGLSMLTRTLGMEFAPKVRVNQVTVGLVHTELSQQNYGDADGQLRVAATIPMARMASPEDVASACLLLTAPEAGYVSGAELLVDGGGEIPARYLAVNPEFRR</sequence>
<evidence type="ECO:0000313" key="3">
    <source>
        <dbReference type="EMBL" id="TCP45729.1"/>
    </source>
</evidence>
<dbReference type="PANTHER" id="PTHR43639:SF1">
    <property type="entry name" value="SHORT-CHAIN DEHYDROGENASE_REDUCTASE FAMILY PROTEIN"/>
    <property type="match status" value="1"/>
</dbReference>
<reference evidence="3 4" key="1">
    <citation type="submission" date="2019-03" db="EMBL/GenBank/DDBJ databases">
        <title>Genomic Encyclopedia of Type Strains, Phase IV (KMG-IV): sequencing the most valuable type-strain genomes for metagenomic binning, comparative biology and taxonomic classification.</title>
        <authorList>
            <person name="Goeker M."/>
        </authorList>
    </citation>
    <scope>NUCLEOTIDE SEQUENCE [LARGE SCALE GENOMIC DNA]</scope>
    <source>
        <strain evidence="3 4">DSM 45765</strain>
    </source>
</reference>
<evidence type="ECO:0000256" key="2">
    <source>
        <dbReference type="ARBA" id="ARBA00023002"/>
    </source>
</evidence>
<dbReference type="PROSITE" id="PS00061">
    <property type="entry name" value="ADH_SHORT"/>
    <property type="match status" value="1"/>
</dbReference>
<dbReference type="PRINTS" id="PR00081">
    <property type="entry name" value="GDHRDH"/>
</dbReference>
<dbReference type="PRINTS" id="PR00080">
    <property type="entry name" value="SDRFAMILY"/>
</dbReference>
<evidence type="ECO:0000256" key="1">
    <source>
        <dbReference type="ARBA" id="ARBA00006484"/>
    </source>
</evidence>
<organism evidence="3 4">
    <name type="scientific">Tamaricihabitans halophyticus</name>
    <dbReference type="NCBI Taxonomy" id="1262583"/>
    <lineage>
        <taxon>Bacteria</taxon>
        <taxon>Bacillati</taxon>
        <taxon>Actinomycetota</taxon>
        <taxon>Actinomycetes</taxon>
        <taxon>Pseudonocardiales</taxon>
        <taxon>Pseudonocardiaceae</taxon>
        <taxon>Tamaricihabitans</taxon>
    </lineage>
</organism>
<proteinExistence type="inferred from homology"/>
<dbReference type="Proteomes" id="UP000294911">
    <property type="component" value="Unassembled WGS sequence"/>
</dbReference>
<dbReference type="SUPFAM" id="SSF51735">
    <property type="entry name" value="NAD(P)-binding Rossmann-fold domains"/>
    <property type="match status" value="1"/>
</dbReference>
<keyword evidence="2" id="KW-0560">Oxidoreductase</keyword>
<dbReference type="NCBIfam" id="NF005559">
    <property type="entry name" value="PRK07231.1"/>
    <property type="match status" value="1"/>
</dbReference>
<dbReference type="InterPro" id="IPR020904">
    <property type="entry name" value="Sc_DH/Rdtase_CS"/>
</dbReference>
<dbReference type="CDD" id="cd05233">
    <property type="entry name" value="SDR_c"/>
    <property type="match status" value="1"/>
</dbReference>
<accession>A0A4R2QAV1</accession>
<dbReference type="Pfam" id="PF13561">
    <property type="entry name" value="adh_short_C2"/>
    <property type="match status" value="1"/>
</dbReference>
<comment type="similarity">
    <text evidence="1">Belongs to the short-chain dehydrogenases/reductases (SDR) family.</text>
</comment>